<organism evidence="1 2">
    <name type="scientific">Staphylococcus felis</name>
    <dbReference type="NCBI Taxonomy" id="46127"/>
    <lineage>
        <taxon>Bacteria</taxon>
        <taxon>Bacillati</taxon>
        <taxon>Bacillota</taxon>
        <taxon>Bacilli</taxon>
        <taxon>Bacillales</taxon>
        <taxon>Staphylococcaceae</taxon>
        <taxon>Staphylococcus</taxon>
    </lineage>
</organism>
<sequence>MEKLLLEKEIELLNLSEDEMDLFVQSRDGKCTGTCKHDCIVGTNVCDAQNTGWF</sequence>
<dbReference type="Proteomes" id="UP000597038">
    <property type="component" value="Unassembled WGS sequence"/>
</dbReference>
<protein>
    <recommendedName>
        <fullName evidence="3">Plantaricin C family lantibiotic</fullName>
    </recommendedName>
</protein>
<gene>
    <name evidence="1" type="ORF">I9026_12155</name>
</gene>
<name>A0ABS0QSY2_9STAP</name>
<keyword evidence="2" id="KW-1185">Reference proteome</keyword>
<proteinExistence type="predicted"/>
<evidence type="ECO:0008006" key="3">
    <source>
        <dbReference type="Google" id="ProtNLM"/>
    </source>
</evidence>
<comment type="caution">
    <text evidence="1">The sequence shown here is derived from an EMBL/GenBank/DDBJ whole genome shotgun (WGS) entry which is preliminary data.</text>
</comment>
<reference evidence="1 2" key="1">
    <citation type="submission" date="2020-12" db="EMBL/GenBank/DDBJ databases">
        <title>Genomic analysis of Staphylococcus felis from a cat with skin infection.</title>
        <authorList>
            <person name="Aslantas O."/>
            <person name="Keskin O."/>
            <person name="Buyukaltay K."/>
            <person name="Gullu Yucetepe A."/>
        </authorList>
    </citation>
    <scope>NUCLEOTIDE SEQUENCE [LARGE SCALE GENOMIC DNA]</scope>
    <source>
        <strain evidence="1 2">HARRANVET</strain>
    </source>
</reference>
<evidence type="ECO:0000313" key="1">
    <source>
        <dbReference type="EMBL" id="MBH9582124.1"/>
    </source>
</evidence>
<dbReference type="EMBL" id="JAEDAQ010000033">
    <property type="protein sequence ID" value="MBH9582124.1"/>
    <property type="molecule type" value="Genomic_DNA"/>
</dbReference>
<evidence type="ECO:0000313" key="2">
    <source>
        <dbReference type="Proteomes" id="UP000597038"/>
    </source>
</evidence>
<dbReference type="RefSeq" id="WP_181895919.1">
    <property type="nucleotide sequence ID" value="NZ_CAJVAI010000016.1"/>
</dbReference>
<accession>A0ABS0QSY2</accession>